<accession>A0ABS6HBL6</accession>
<reference evidence="1 2" key="1">
    <citation type="submission" date="2021-01" db="EMBL/GenBank/DDBJ databases">
        <title>Roseomonas sp. nov, a bacterium isolated from an oil production mixture in Yumen Oilfield.</title>
        <authorList>
            <person name="Wu D."/>
        </authorList>
    </citation>
    <scope>NUCLEOTIDE SEQUENCE [LARGE SCALE GENOMIC DNA]</scope>
    <source>
        <strain evidence="1 2">ROY-5-3</strain>
    </source>
</reference>
<sequence length="273" mass="28200">MPTTLRFLSGRPGLTTGPQRDLAAEAFGARPGTRYWWQGRHRQNLAFATPEWNDRQAELPLAPIVAGQLPLVVEGGGPDGSTSVRGQSNDPAGGLITPAGTVVVPNGADWTIYCVTNDGSSATAVAYGVAGANGGGIEVRHRNSELIQVITFDAAGVATVRLSIAATAGAYHLSTLSWQQSTGTLAIWLNGAPGTPSGGVASVSGLTLLPHSQRLTALAKFDTTLGLQTASGRNVDIAMLGVERVFAPTDSAFRAALKAMVQAANNYPSLLIA</sequence>
<evidence type="ECO:0008006" key="3">
    <source>
        <dbReference type="Google" id="ProtNLM"/>
    </source>
</evidence>
<evidence type="ECO:0000313" key="2">
    <source>
        <dbReference type="Proteomes" id="UP000689967"/>
    </source>
</evidence>
<dbReference type="RefSeq" id="WP_216877832.1">
    <property type="nucleotide sequence ID" value="NZ_JAERQM010000006.1"/>
</dbReference>
<comment type="caution">
    <text evidence="1">The sequence shown here is derived from an EMBL/GenBank/DDBJ whole genome shotgun (WGS) entry which is preliminary data.</text>
</comment>
<organism evidence="1 2">
    <name type="scientific">Falsiroseomonas oleicola</name>
    <dbReference type="NCBI Taxonomy" id="2801474"/>
    <lineage>
        <taxon>Bacteria</taxon>
        <taxon>Pseudomonadati</taxon>
        <taxon>Pseudomonadota</taxon>
        <taxon>Alphaproteobacteria</taxon>
        <taxon>Acetobacterales</taxon>
        <taxon>Roseomonadaceae</taxon>
        <taxon>Falsiroseomonas</taxon>
    </lineage>
</organism>
<name>A0ABS6HBL6_9PROT</name>
<dbReference type="EMBL" id="JAERQM010000006">
    <property type="protein sequence ID" value="MBU8545804.1"/>
    <property type="molecule type" value="Genomic_DNA"/>
</dbReference>
<protein>
    <recommendedName>
        <fullName evidence="3">LamG domain-containing protein</fullName>
    </recommendedName>
</protein>
<proteinExistence type="predicted"/>
<keyword evidence="2" id="KW-1185">Reference proteome</keyword>
<gene>
    <name evidence="1" type="ORF">JJQ90_18925</name>
</gene>
<dbReference type="Proteomes" id="UP000689967">
    <property type="component" value="Unassembled WGS sequence"/>
</dbReference>
<evidence type="ECO:0000313" key="1">
    <source>
        <dbReference type="EMBL" id="MBU8545804.1"/>
    </source>
</evidence>